<dbReference type="EMBL" id="FOIJ01000019">
    <property type="protein sequence ID" value="SEU34512.1"/>
    <property type="molecule type" value="Genomic_DNA"/>
</dbReference>
<dbReference type="AlphaFoldDB" id="A0A1I0L4Q8"/>
<name>A0A1I0L4Q8_9BACT</name>
<feature type="domain" description="Glycosyltransferase 2-like" evidence="1">
    <location>
        <begin position="4"/>
        <end position="177"/>
    </location>
</feature>
<protein>
    <submittedName>
        <fullName evidence="2">Glycosyl transferase family 2</fullName>
    </submittedName>
</protein>
<keyword evidence="2" id="KW-0808">Transferase</keyword>
<dbReference type="SUPFAM" id="SSF53448">
    <property type="entry name" value="Nucleotide-diphospho-sugar transferases"/>
    <property type="match status" value="1"/>
</dbReference>
<dbReference type="Pfam" id="PF00535">
    <property type="entry name" value="Glycos_transf_2"/>
    <property type="match status" value="1"/>
</dbReference>
<reference evidence="3" key="1">
    <citation type="submission" date="2016-10" db="EMBL/GenBank/DDBJ databases">
        <authorList>
            <person name="Varghese N."/>
            <person name="Submissions S."/>
        </authorList>
    </citation>
    <scope>NUCLEOTIDE SEQUENCE [LARGE SCALE GENOMIC DNA]</scope>
    <source>
        <strain evidence="3">DSM 16858</strain>
    </source>
</reference>
<organism evidence="2 3">
    <name type="scientific">Stigmatella erecta</name>
    <dbReference type="NCBI Taxonomy" id="83460"/>
    <lineage>
        <taxon>Bacteria</taxon>
        <taxon>Pseudomonadati</taxon>
        <taxon>Myxococcota</taxon>
        <taxon>Myxococcia</taxon>
        <taxon>Myxococcales</taxon>
        <taxon>Cystobacterineae</taxon>
        <taxon>Archangiaceae</taxon>
        <taxon>Stigmatella</taxon>
    </lineage>
</organism>
<dbReference type="PANTHER" id="PTHR48090:SF7">
    <property type="entry name" value="RFBJ PROTEIN"/>
    <property type="match status" value="1"/>
</dbReference>
<accession>A0A1I0L4Q8</accession>
<evidence type="ECO:0000313" key="2">
    <source>
        <dbReference type="EMBL" id="SEU34512.1"/>
    </source>
</evidence>
<evidence type="ECO:0000313" key="3">
    <source>
        <dbReference type="Proteomes" id="UP000199181"/>
    </source>
</evidence>
<keyword evidence="3" id="KW-1185">Reference proteome</keyword>
<sequence>MLVSLVIPVYNELPTLAELLRRCIAVDFPKELVLVDDCSRDGSRELLQELATRGLEMLGGTPRNRNEVRVLFQPHNQGKGAALRRGFSEATGDIVIVQDADLEYDPRDIPRVIQPILDGEADVVYGSRFTGTPRRVLYFWHTVMNNLLTTLSNMSTGLNLTDMETCYKAFRGEVLRSIRVHEERFGFEPEVTAKIARGRWRVYEVPISYHGRTYEEGKKIGWKDGVRALYVIAKYTVTR</sequence>
<dbReference type="Gene3D" id="3.90.550.10">
    <property type="entry name" value="Spore Coat Polysaccharide Biosynthesis Protein SpsA, Chain A"/>
    <property type="match status" value="1"/>
</dbReference>
<dbReference type="Proteomes" id="UP000199181">
    <property type="component" value="Unassembled WGS sequence"/>
</dbReference>
<dbReference type="InterPro" id="IPR001173">
    <property type="entry name" value="Glyco_trans_2-like"/>
</dbReference>
<gene>
    <name evidence="2" type="ORF">SAMN05443639_11967</name>
</gene>
<dbReference type="PANTHER" id="PTHR48090">
    <property type="entry name" value="UNDECAPRENYL-PHOSPHATE 4-DEOXY-4-FORMAMIDO-L-ARABINOSE TRANSFERASE-RELATED"/>
    <property type="match status" value="1"/>
</dbReference>
<dbReference type="RefSeq" id="WP_093525194.1">
    <property type="nucleotide sequence ID" value="NZ_FOIJ01000019.1"/>
</dbReference>
<dbReference type="GO" id="GO:0016740">
    <property type="term" value="F:transferase activity"/>
    <property type="evidence" value="ECO:0007669"/>
    <property type="project" value="UniProtKB-KW"/>
</dbReference>
<dbReference type="InterPro" id="IPR029044">
    <property type="entry name" value="Nucleotide-diphossugar_trans"/>
</dbReference>
<evidence type="ECO:0000259" key="1">
    <source>
        <dbReference type="Pfam" id="PF00535"/>
    </source>
</evidence>
<dbReference type="CDD" id="cd04179">
    <property type="entry name" value="DPM_DPG-synthase_like"/>
    <property type="match status" value="1"/>
</dbReference>
<dbReference type="InterPro" id="IPR050256">
    <property type="entry name" value="Glycosyltransferase_2"/>
</dbReference>
<proteinExistence type="predicted"/>